<sequence>MPDYKLWGVLTPVMAWKYTLTLTPESRAALLDPHIPLARRASVVWLLLAPIITAILWIYLPGAVSTFTFVTSLICNYYTRSVEKLCPSKKNKEEEFRAFCAGLDDLKHDELMLKSMDLTERSINILPPNSLYSERETVLLHLKKAREAYSRMLQQMQVARFGSSNDGGDGAKSSAISDNKPTIPDPTRAE</sequence>
<evidence type="ECO:0000256" key="2">
    <source>
        <dbReference type="SAM" id="Phobius"/>
    </source>
</evidence>
<gene>
    <name evidence="3" type="ORF">PG993_013436</name>
</gene>
<protein>
    <submittedName>
        <fullName evidence="3">Uncharacterized protein</fullName>
    </submittedName>
</protein>
<keyword evidence="2" id="KW-0812">Transmembrane</keyword>
<evidence type="ECO:0000256" key="1">
    <source>
        <dbReference type="SAM" id="MobiDB-lite"/>
    </source>
</evidence>
<dbReference type="EMBL" id="JAQQWK010000012">
    <property type="protein sequence ID" value="KAK8022669.1"/>
    <property type="molecule type" value="Genomic_DNA"/>
</dbReference>
<keyword evidence="2" id="KW-0472">Membrane</keyword>
<name>A0ABR1RZS1_9PEZI</name>
<proteinExistence type="predicted"/>
<keyword evidence="4" id="KW-1185">Reference proteome</keyword>
<dbReference type="Proteomes" id="UP001444661">
    <property type="component" value="Unassembled WGS sequence"/>
</dbReference>
<organism evidence="3 4">
    <name type="scientific">Apiospora rasikravindrae</name>
    <dbReference type="NCBI Taxonomy" id="990691"/>
    <lineage>
        <taxon>Eukaryota</taxon>
        <taxon>Fungi</taxon>
        <taxon>Dikarya</taxon>
        <taxon>Ascomycota</taxon>
        <taxon>Pezizomycotina</taxon>
        <taxon>Sordariomycetes</taxon>
        <taxon>Xylariomycetidae</taxon>
        <taxon>Amphisphaeriales</taxon>
        <taxon>Apiosporaceae</taxon>
        <taxon>Apiospora</taxon>
    </lineage>
</organism>
<reference evidence="3 4" key="1">
    <citation type="submission" date="2023-01" db="EMBL/GenBank/DDBJ databases">
        <title>Analysis of 21 Apiospora genomes using comparative genomics revels a genus with tremendous synthesis potential of carbohydrate active enzymes and secondary metabolites.</title>
        <authorList>
            <person name="Sorensen T."/>
        </authorList>
    </citation>
    <scope>NUCLEOTIDE SEQUENCE [LARGE SCALE GENOMIC DNA]</scope>
    <source>
        <strain evidence="3 4">CBS 33761</strain>
    </source>
</reference>
<feature type="transmembrane region" description="Helical" evidence="2">
    <location>
        <begin position="43"/>
        <end position="60"/>
    </location>
</feature>
<comment type="caution">
    <text evidence="3">The sequence shown here is derived from an EMBL/GenBank/DDBJ whole genome shotgun (WGS) entry which is preliminary data.</text>
</comment>
<evidence type="ECO:0000313" key="4">
    <source>
        <dbReference type="Proteomes" id="UP001444661"/>
    </source>
</evidence>
<accession>A0ABR1RZS1</accession>
<keyword evidence="2" id="KW-1133">Transmembrane helix</keyword>
<evidence type="ECO:0000313" key="3">
    <source>
        <dbReference type="EMBL" id="KAK8022669.1"/>
    </source>
</evidence>
<feature type="region of interest" description="Disordered" evidence="1">
    <location>
        <begin position="161"/>
        <end position="190"/>
    </location>
</feature>